<gene>
    <name evidence="1" type="ORF">SAMN05660648_02753</name>
</gene>
<evidence type="ECO:0000313" key="1">
    <source>
        <dbReference type="EMBL" id="SEA31459.1"/>
    </source>
</evidence>
<name>A0A1H4A625_SELRU</name>
<dbReference type="RefSeq" id="WP_074673340.1">
    <property type="nucleotide sequence ID" value="NZ_FNQG01000014.1"/>
</dbReference>
<dbReference type="InterPro" id="IPR046687">
    <property type="entry name" value="DUF6557"/>
</dbReference>
<dbReference type="OrthoDB" id="3229531at2"/>
<reference evidence="1 2" key="1">
    <citation type="submission" date="2016-10" db="EMBL/GenBank/DDBJ databases">
        <authorList>
            <person name="de Groot N.N."/>
        </authorList>
    </citation>
    <scope>NUCLEOTIDE SEQUENCE [LARGE SCALE GENOMIC DNA]</scope>
    <source>
        <strain evidence="1 2">DSM 2872</strain>
    </source>
</reference>
<organism evidence="1 2">
    <name type="scientific">Selenomonas ruminantium</name>
    <dbReference type="NCBI Taxonomy" id="971"/>
    <lineage>
        <taxon>Bacteria</taxon>
        <taxon>Bacillati</taxon>
        <taxon>Bacillota</taxon>
        <taxon>Negativicutes</taxon>
        <taxon>Selenomonadales</taxon>
        <taxon>Selenomonadaceae</taxon>
        <taxon>Selenomonas</taxon>
    </lineage>
</organism>
<protein>
    <submittedName>
        <fullName evidence="1">Uncharacterized protein</fullName>
    </submittedName>
</protein>
<evidence type="ECO:0000313" key="2">
    <source>
        <dbReference type="Proteomes" id="UP000183469"/>
    </source>
</evidence>
<sequence>MRRKKEVLKYAPDVDSALHIIERSGTISGHELCYRRERLLLEQIGQVLEILDNSRDEEDTRINLWFTAERGDITDWRTYDDAVEYEEINSREEYEQFWLDYYPDEIKFYECYFFRHGKFMAIALGERGLIESPEEITQDKSGICADTTPLLKWVLEQCRKAVQQIISGKYDGFVKNNLPYYYRTGTIPRKEYWKIVPEGRKYDLAGRDDKILSEEEIKIFEKLVAEQKTFSDDDFIIEDMTAAKYFAYCRLGYEANNFPHCKKIEDDVELYKRIADGRDNGLTEIALDSPEEFNSWKNGKLQVFNGNHPWEVIRGGSSTHVTFSVSHRLGESKEGKYYLYLAGLHRPGEVIRFFIALRQHGIMVKLGDMDELLARCLGTDKVGIVPNGVLPRYCEKFFPGEKVVDFMNIHYWDDEYADFVEKTTWQEVKTPQLVRDWMTVKELLQFVDMEKLVDKECRTDENESADRADVYRLWQTFLRKMSEYHCQDSEDMLVFMRTWDGLGDEVEEFVDVSLYRRLALDKFRDKVPNVVLLPEERLQQLSEKELIEYHKGVYAEVPEGYACDFTPWEEMLGFKVSIGNLRRVGLQECIHAVLTEMTFHGMTEDDQSERHQELDEAIEEIEEIRALPQEEQEEHFKSYEDVCEELGWKDERSPEVQAAGRKRFWYYNAVTANSVVSELREILK</sequence>
<proteinExistence type="predicted"/>
<dbReference type="Pfam" id="PF20194">
    <property type="entry name" value="DUF6557"/>
    <property type="match status" value="1"/>
</dbReference>
<accession>A0A1H4A625</accession>
<dbReference type="EMBL" id="FNQG01000014">
    <property type="protein sequence ID" value="SEA31459.1"/>
    <property type="molecule type" value="Genomic_DNA"/>
</dbReference>
<dbReference type="AlphaFoldDB" id="A0A1H4A625"/>
<dbReference type="Proteomes" id="UP000183469">
    <property type="component" value="Unassembled WGS sequence"/>
</dbReference>